<sequence length="81" mass="9428">MLVMEDYLWKSAFNYARNMTYVIFRGNLFLIPTVRYLFTRKGAGMSVKKAMNNSALFSDQNLGPFVFQRLGLSAQWFGYSH</sequence>
<proteinExistence type="predicted"/>
<gene>
    <name evidence="2" type="ORF">B723_27170</name>
</gene>
<organism evidence="2 3">
    <name type="scientific">Pseudomonas fluorescens NCIMB 11764</name>
    <dbReference type="NCBI Taxonomy" id="1221522"/>
    <lineage>
        <taxon>Bacteria</taxon>
        <taxon>Pseudomonadati</taxon>
        <taxon>Pseudomonadota</taxon>
        <taxon>Gammaproteobacteria</taxon>
        <taxon>Pseudomonadales</taxon>
        <taxon>Pseudomonadaceae</taxon>
        <taxon>Pseudomonas</taxon>
    </lineage>
</organism>
<evidence type="ECO:0000313" key="3">
    <source>
        <dbReference type="Proteomes" id="UP000017175"/>
    </source>
</evidence>
<reference evidence="2 3" key="1">
    <citation type="journal article" date="2012" name="J. Bacteriol.">
        <title>Draft genome sequence of the cyanide-utilizing bacterium Pseudomonas fluorescens strain NCIMB 11764.</title>
        <authorList>
            <person name="Vilo C.A."/>
            <person name="Benedik M.J."/>
            <person name="Kunz D.A."/>
            <person name="Dong Q."/>
        </authorList>
    </citation>
    <scope>NUCLEOTIDE SEQUENCE [LARGE SCALE GENOMIC DNA]</scope>
    <source>
        <strain evidence="2 3">NCIMB 11764</strain>
    </source>
</reference>
<name>A0A0K1QVU4_PSEFL</name>
<dbReference type="Proteomes" id="UP000017175">
    <property type="component" value="Chromosome"/>
</dbReference>
<evidence type="ECO:0000313" key="2">
    <source>
        <dbReference type="EMBL" id="AKV09881.1"/>
    </source>
</evidence>
<protein>
    <submittedName>
        <fullName evidence="2">Uncharacterized protein</fullName>
    </submittedName>
</protein>
<accession>A0A0K1QVU4</accession>
<feature type="transmembrane region" description="Helical" evidence="1">
    <location>
        <begin position="20"/>
        <end position="38"/>
    </location>
</feature>
<keyword evidence="1" id="KW-0472">Membrane</keyword>
<keyword evidence="1" id="KW-0812">Transmembrane</keyword>
<keyword evidence="1" id="KW-1133">Transmembrane helix</keyword>
<dbReference type="AlphaFoldDB" id="A0A0K1QVU4"/>
<dbReference type="EMBL" id="CP010945">
    <property type="protein sequence ID" value="AKV09881.1"/>
    <property type="molecule type" value="Genomic_DNA"/>
</dbReference>
<evidence type="ECO:0000256" key="1">
    <source>
        <dbReference type="SAM" id="Phobius"/>
    </source>
</evidence>